<keyword evidence="2" id="KW-1185">Reference proteome</keyword>
<accession>A0A392U7U0</accession>
<feature type="non-terminal residue" evidence="1">
    <location>
        <position position="1"/>
    </location>
</feature>
<sequence>IRVTQGVLGMKLFRWHTGIGRKECKVCVYSVRALVGSDARYTVMSMADELPKKANMEVAP</sequence>
<dbReference type="AlphaFoldDB" id="A0A392U7U0"/>
<protein>
    <submittedName>
        <fullName evidence="1">Uncharacterized protein</fullName>
    </submittedName>
</protein>
<dbReference type="EMBL" id="LXQA010736851">
    <property type="protein sequence ID" value="MCI68456.1"/>
    <property type="molecule type" value="Genomic_DNA"/>
</dbReference>
<organism evidence="1 2">
    <name type="scientific">Trifolium medium</name>
    <dbReference type="NCBI Taxonomy" id="97028"/>
    <lineage>
        <taxon>Eukaryota</taxon>
        <taxon>Viridiplantae</taxon>
        <taxon>Streptophyta</taxon>
        <taxon>Embryophyta</taxon>
        <taxon>Tracheophyta</taxon>
        <taxon>Spermatophyta</taxon>
        <taxon>Magnoliopsida</taxon>
        <taxon>eudicotyledons</taxon>
        <taxon>Gunneridae</taxon>
        <taxon>Pentapetalae</taxon>
        <taxon>rosids</taxon>
        <taxon>fabids</taxon>
        <taxon>Fabales</taxon>
        <taxon>Fabaceae</taxon>
        <taxon>Papilionoideae</taxon>
        <taxon>50 kb inversion clade</taxon>
        <taxon>NPAAA clade</taxon>
        <taxon>Hologalegina</taxon>
        <taxon>IRL clade</taxon>
        <taxon>Trifolieae</taxon>
        <taxon>Trifolium</taxon>
    </lineage>
</organism>
<comment type="caution">
    <text evidence="1">The sequence shown here is derived from an EMBL/GenBank/DDBJ whole genome shotgun (WGS) entry which is preliminary data.</text>
</comment>
<name>A0A392U7U0_9FABA</name>
<dbReference type="Proteomes" id="UP000265520">
    <property type="component" value="Unassembled WGS sequence"/>
</dbReference>
<reference evidence="1 2" key="1">
    <citation type="journal article" date="2018" name="Front. Plant Sci.">
        <title>Red Clover (Trifolium pratense) and Zigzag Clover (T. medium) - A Picture of Genomic Similarities and Differences.</title>
        <authorList>
            <person name="Dluhosova J."/>
            <person name="Istvanek J."/>
            <person name="Nedelnik J."/>
            <person name="Repkova J."/>
        </authorList>
    </citation>
    <scope>NUCLEOTIDE SEQUENCE [LARGE SCALE GENOMIC DNA]</scope>
    <source>
        <strain evidence="2">cv. 10/8</strain>
        <tissue evidence="1">Leaf</tissue>
    </source>
</reference>
<evidence type="ECO:0000313" key="1">
    <source>
        <dbReference type="EMBL" id="MCI68456.1"/>
    </source>
</evidence>
<evidence type="ECO:0000313" key="2">
    <source>
        <dbReference type="Proteomes" id="UP000265520"/>
    </source>
</evidence>
<proteinExistence type="predicted"/>